<feature type="signal peptide" evidence="1">
    <location>
        <begin position="1"/>
        <end position="22"/>
    </location>
</feature>
<sequence>MLTNSVLTSLVTLLMLSAPGYGQPPKPAVNFLGIQTPIFVQKNGYRLSWSAHPDASLYKQEYLVAGDNFPKYKSMVTIDFVLTESTVDQAVDTKLRELEGLKRTNPIVQHTIVGNAATCEKIIDCLIGNNAADEQNNLVERDVFRFKAIKTKSGKRGILLFMVSNRKYGSEITTFLTKLKTDKPLLINEVANLTLPAIQL</sequence>
<feature type="chain" id="PRO_5046008977" description="DUF1795 domain-containing protein" evidence="1">
    <location>
        <begin position="23"/>
        <end position="200"/>
    </location>
</feature>
<dbReference type="Proteomes" id="UP001597512">
    <property type="component" value="Unassembled WGS sequence"/>
</dbReference>
<comment type="caution">
    <text evidence="2">The sequence shown here is derived from an EMBL/GenBank/DDBJ whole genome shotgun (WGS) entry which is preliminary data.</text>
</comment>
<protein>
    <recommendedName>
        <fullName evidence="4">DUF1795 domain-containing protein</fullName>
    </recommendedName>
</protein>
<organism evidence="2 3">
    <name type="scientific">Spirosoma flavum</name>
    <dbReference type="NCBI Taxonomy" id="2048557"/>
    <lineage>
        <taxon>Bacteria</taxon>
        <taxon>Pseudomonadati</taxon>
        <taxon>Bacteroidota</taxon>
        <taxon>Cytophagia</taxon>
        <taxon>Cytophagales</taxon>
        <taxon>Cytophagaceae</taxon>
        <taxon>Spirosoma</taxon>
    </lineage>
</organism>
<name>A0ABW6ANM7_9BACT</name>
<reference evidence="3" key="1">
    <citation type="journal article" date="2019" name="Int. J. Syst. Evol. Microbiol.">
        <title>The Global Catalogue of Microorganisms (GCM) 10K type strain sequencing project: providing services to taxonomists for standard genome sequencing and annotation.</title>
        <authorList>
            <consortium name="The Broad Institute Genomics Platform"/>
            <consortium name="The Broad Institute Genome Sequencing Center for Infectious Disease"/>
            <person name="Wu L."/>
            <person name="Ma J."/>
        </authorList>
    </citation>
    <scope>NUCLEOTIDE SEQUENCE [LARGE SCALE GENOMIC DNA]</scope>
    <source>
        <strain evidence="3">KCTC 52490</strain>
    </source>
</reference>
<keyword evidence="3" id="KW-1185">Reference proteome</keyword>
<evidence type="ECO:0000313" key="2">
    <source>
        <dbReference type="EMBL" id="MFD2936132.1"/>
    </source>
</evidence>
<accession>A0ABW6ANM7</accession>
<evidence type="ECO:0000256" key="1">
    <source>
        <dbReference type="SAM" id="SignalP"/>
    </source>
</evidence>
<gene>
    <name evidence="2" type="ORF">ACFS25_20280</name>
</gene>
<keyword evidence="1" id="KW-0732">Signal</keyword>
<dbReference type="EMBL" id="JBHUOM010000021">
    <property type="protein sequence ID" value="MFD2936132.1"/>
    <property type="molecule type" value="Genomic_DNA"/>
</dbReference>
<evidence type="ECO:0000313" key="3">
    <source>
        <dbReference type="Proteomes" id="UP001597512"/>
    </source>
</evidence>
<proteinExistence type="predicted"/>
<evidence type="ECO:0008006" key="4">
    <source>
        <dbReference type="Google" id="ProtNLM"/>
    </source>
</evidence>
<dbReference type="RefSeq" id="WP_381504664.1">
    <property type="nucleotide sequence ID" value="NZ_JBHUOM010000021.1"/>
</dbReference>